<name>A0A2P4S857_BAMTH</name>
<accession>A0A2P4S857</accession>
<dbReference type="AlphaFoldDB" id="A0A2P4S857"/>
<gene>
    <name evidence="1" type="ORF">CIB84_015973</name>
</gene>
<evidence type="ECO:0000313" key="1">
    <source>
        <dbReference type="EMBL" id="POI20280.1"/>
    </source>
</evidence>
<sequence>MMPSGSLSMPPPPNPAAYFPPPRVTLPSGLEILRTYSGAFIFLEIVSARAGLPGLPLSRVSLPSAPAALHLPHSRPPGCGSTARSAALRLTCHFVSGRVGKDGAVPGAVPGAAVCEAPPVPPGSRKASHPKTYPENLRKLCDGFCVNSSQRI</sequence>
<protein>
    <submittedName>
        <fullName evidence="1">Uncharacterized protein</fullName>
    </submittedName>
</protein>
<dbReference type="Proteomes" id="UP000237246">
    <property type="component" value="Unassembled WGS sequence"/>
</dbReference>
<evidence type="ECO:0000313" key="2">
    <source>
        <dbReference type="Proteomes" id="UP000237246"/>
    </source>
</evidence>
<proteinExistence type="predicted"/>
<keyword evidence="2" id="KW-1185">Reference proteome</keyword>
<comment type="caution">
    <text evidence="1">The sequence shown here is derived from an EMBL/GenBank/DDBJ whole genome shotgun (WGS) entry which is preliminary data.</text>
</comment>
<organism evidence="1 2">
    <name type="scientific">Bambusicola thoracicus</name>
    <name type="common">Chinese bamboo-partridge</name>
    <name type="synonym">Perdix thoracica</name>
    <dbReference type="NCBI Taxonomy" id="9083"/>
    <lineage>
        <taxon>Eukaryota</taxon>
        <taxon>Metazoa</taxon>
        <taxon>Chordata</taxon>
        <taxon>Craniata</taxon>
        <taxon>Vertebrata</taxon>
        <taxon>Euteleostomi</taxon>
        <taxon>Archelosauria</taxon>
        <taxon>Archosauria</taxon>
        <taxon>Dinosauria</taxon>
        <taxon>Saurischia</taxon>
        <taxon>Theropoda</taxon>
        <taxon>Coelurosauria</taxon>
        <taxon>Aves</taxon>
        <taxon>Neognathae</taxon>
        <taxon>Galloanserae</taxon>
        <taxon>Galliformes</taxon>
        <taxon>Phasianidae</taxon>
        <taxon>Perdicinae</taxon>
        <taxon>Bambusicola</taxon>
    </lineage>
</organism>
<dbReference type="OrthoDB" id="8877859at2759"/>
<reference evidence="1 2" key="1">
    <citation type="submission" date="2018-01" db="EMBL/GenBank/DDBJ databases">
        <title>Comparison of the Chinese Bamboo Partridge and Red Junglefowl genome sequences highlights the importance of demography in genome evolution.</title>
        <authorList>
            <person name="Tiley G.P."/>
            <person name="Kimball R.T."/>
            <person name="Braun E.L."/>
            <person name="Burleigh J.G."/>
        </authorList>
    </citation>
    <scope>NUCLEOTIDE SEQUENCE [LARGE SCALE GENOMIC DNA]</scope>
    <source>
        <strain evidence="1">RTK389</strain>
        <tissue evidence="1">Blood</tissue>
    </source>
</reference>
<dbReference type="EMBL" id="PPHD01085754">
    <property type="protein sequence ID" value="POI20280.1"/>
    <property type="molecule type" value="Genomic_DNA"/>
</dbReference>